<feature type="disulfide bond" description="Redox-active" evidence="7">
    <location>
        <begin position="43"/>
        <end position="48"/>
    </location>
</feature>
<evidence type="ECO:0000256" key="4">
    <source>
        <dbReference type="ARBA" id="ARBA00023002"/>
    </source>
</evidence>
<dbReference type="InterPro" id="IPR036188">
    <property type="entry name" value="FAD/NAD-bd_sf"/>
</dbReference>
<keyword evidence="2" id="KW-0285">Flavoprotein</keyword>
<evidence type="ECO:0000256" key="3">
    <source>
        <dbReference type="ARBA" id="ARBA00022827"/>
    </source>
</evidence>
<geneLocation type="plasmid" evidence="11">
    <name>psnu175-3</name>
</geneLocation>
<dbReference type="PIRSF" id="PIRSF000350">
    <property type="entry name" value="Mercury_reductase_MerA"/>
    <property type="match status" value="1"/>
</dbReference>
<feature type="domain" description="FAD/NAD(P)-binding" evidence="9">
    <location>
        <begin position="6"/>
        <end position="305"/>
    </location>
</feature>
<dbReference type="FunFam" id="3.30.390.30:FF:000001">
    <property type="entry name" value="Dihydrolipoyl dehydrogenase"/>
    <property type="match status" value="1"/>
</dbReference>
<accession>A0A0F4HA69</accession>
<sequence>MRHFKNIIIGFGKAGKTLAGSLTSHGEEVLLIEKDPMMYGGTCINIACLPTKNLVINSQRGVKYEEAFETKEAMTAKLRNKNYHKVADQDLATVLDATAEFLDDKTIKVTDESGTEELTFDRLFINTGAESNIPNIDGLKIDDKIFTSTEMLAKKELAKNLVILGGGPIGLEFASMYAGFGSKVTVIEPMPSILGRFEPEIAQAAKADMEADGVTFMLKSSLTKVEETEAGLNLTVETEDGVKDLQADVMLVSVGRHPATAALHLEKTSLEVGQRGEIVVNDKLETSVPNIYAMGDVAGSLQFTYISLDDWRIMDNQLFGDKTRTKKNRPVFANSIFIKPAISSAGLTESELKAQGKAYKVLTMPAAGVPKAQVIGNPRGAYKALIDPETHEILGATIYAEEAYETINVITLAMQHHLKAEDLRDQIYAHPTMTEALNDLFKF</sequence>
<keyword evidence="4" id="KW-0560">Oxidoreductase</keyword>
<dbReference type="PATRIC" id="fig|1613.32.peg.38"/>
<proteinExistence type="inferred from homology"/>
<evidence type="ECO:0000256" key="1">
    <source>
        <dbReference type="ARBA" id="ARBA00007532"/>
    </source>
</evidence>
<feature type="domain" description="Pyridine nucleotide-disulphide oxidoreductase dimerisation" evidence="8">
    <location>
        <begin position="334"/>
        <end position="439"/>
    </location>
</feature>
<dbReference type="SUPFAM" id="SSF51905">
    <property type="entry name" value="FAD/NAD(P)-binding domain"/>
    <property type="match status" value="1"/>
</dbReference>
<keyword evidence="10" id="KW-0614">Plasmid</keyword>
<dbReference type="Pfam" id="PF07992">
    <property type="entry name" value="Pyr_redox_2"/>
    <property type="match status" value="1"/>
</dbReference>
<evidence type="ECO:0000256" key="7">
    <source>
        <dbReference type="PIRSR" id="PIRSR000350-4"/>
    </source>
</evidence>
<dbReference type="RefSeq" id="WP_046026225.1">
    <property type="nucleotide sequence ID" value="NZ_CP019032.1"/>
</dbReference>
<keyword evidence="6" id="KW-0520">NAD</keyword>
<dbReference type="PRINTS" id="PR00368">
    <property type="entry name" value="FADPNR"/>
</dbReference>
<keyword evidence="3 6" id="KW-0274">FAD</keyword>
<dbReference type="PANTHER" id="PTHR43014:SF4">
    <property type="entry name" value="PYRIDINE NUCLEOTIDE-DISULFIDE OXIDOREDUCTASE RCLA-RELATED"/>
    <property type="match status" value="1"/>
</dbReference>
<evidence type="ECO:0000259" key="8">
    <source>
        <dbReference type="Pfam" id="PF02852"/>
    </source>
</evidence>
<dbReference type="Gene3D" id="3.50.50.60">
    <property type="entry name" value="FAD/NAD(P)-binding domain"/>
    <property type="match status" value="2"/>
</dbReference>
<feature type="binding site" evidence="6">
    <location>
        <begin position="165"/>
        <end position="172"/>
    </location>
    <ligand>
        <name>NAD(+)</name>
        <dbReference type="ChEBI" id="CHEBI:57540"/>
    </ligand>
</feature>
<dbReference type="EMBL" id="CP019032">
    <property type="protein sequence ID" value="APU47016.1"/>
    <property type="molecule type" value="Genomic_DNA"/>
</dbReference>
<reference evidence="10 11" key="1">
    <citation type="submission" date="2016-12" db="EMBL/GenBank/DDBJ databases">
        <title>Complete Genome Sequence of Lactobacillus fermentum Strain SNUV175, a Probiotic for Treatment of Bacterial Vaginosis.</title>
        <authorList>
            <person name="Lee S."/>
            <person name="You H.J."/>
            <person name="Kwon B."/>
            <person name="Ko G."/>
        </authorList>
    </citation>
    <scope>NUCLEOTIDE SEQUENCE [LARGE SCALE GENOMIC DNA]</scope>
    <source>
        <strain evidence="10 11">SNUV175</strain>
        <plasmid evidence="11">psnu175-3</plasmid>
    </source>
</reference>
<feature type="active site" description="Proton acceptor" evidence="5">
    <location>
        <position position="430"/>
    </location>
</feature>
<dbReference type="InterPro" id="IPR016156">
    <property type="entry name" value="FAD/NAD-linked_Rdtase_dimer_sf"/>
</dbReference>
<dbReference type="Pfam" id="PF02852">
    <property type="entry name" value="Pyr_redox_dim"/>
    <property type="match status" value="1"/>
</dbReference>
<evidence type="ECO:0000256" key="6">
    <source>
        <dbReference type="PIRSR" id="PIRSR000350-3"/>
    </source>
</evidence>
<dbReference type="InterPro" id="IPR023753">
    <property type="entry name" value="FAD/NAD-binding_dom"/>
</dbReference>
<dbReference type="Proteomes" id="UP000185427">
    <property type="component" value="Plasmid pSNU175-3"/>
</dbReference>
<dbReference type="OrthoDB" id="9800167at2"/>
<dbReference type="Gene3D" id="3.30.390.30">
    <property type="match status" value="1"/>
</dbReference>
<gene>
    <name evidence="10" type="ORF">BUW47_11360</name>
</gene>
<keyword evidence="6" id="KW-0547">Nucleotide-binding</keyword>
<dbReference type="PANTHER" id="PTHR43014">
    <property type="entry name" value="MERCURIC REDUCTASE"/>
    <property type="match status" value="1"/>
</dbReference>
<dbReference type="AlphaFoldDB" id="A0A0F4HA69"/>
<comment type="similarity">
    <text evidence="1">Belongs to the class-I pyridine nucleotide-disulfide oxidoreductase family.</text>
</comment>
<dbReference type="SUPFAM" id="SSF55424">
    <property type="entry name" value="FAD/NAD-linked reductases, dimerisation (C-terminal) domain"/>
    <property type="match status" value="1"/>
</dbReference>
<dbReference type="PRINTS" id="PR00411">
    <property type="entry name" value="PNDRDTASEI"/>
</dbReference>
<dbReference type="InterPro" id="IPR004099">
    <property type="entry name" value="Pyr_nucl-diS_OxRdtase_dimer"/>
</dbReference>
<dbReference type="GO" id="GO:0050660">
    <property type="term" value="F:flavin adenine dinucleotide binding"/>
    <property type="evidence" value="ECO:0007669"/>
    <property type="project" value="TreeGrafter"/>
</dbReference>
<evidence type="ECO:0000313" key="11">
    <source>
        <dbReference type="Proteomes" id="UP000185427"/>
    </source>
</evidence>
<dbReference type="InterPro" id="IPR001100">
    <property type="entry name" value="Pyr_nuc-diS_OxRdtase"/>
</dbReference>
<name>A0A0F4HA69_LIMFE</name>
<organism evidence="10 11">
    <name type="scientific">Limosilactobacillus fermentum</name>
    <name type="common">Lactobacillus fermentum</name>
    <dbReference type="NCBI Taxonomy" id="1613"/>
    <lineage>
        <taxon>Bacteria</taxon>
        <taxon>Bacillati</taxon>
        <taxon>Bacillota</taxon>
        <taxon>Bacilli</taxon>
        <taxon>Lactobacillales</taxon>
        <taxon>Lactobacillaceae</taxon>
        <taxon>Limosilactobacillus</taxon>
    </lineage>
</organism>
<protein>
    <submittedName>
        <fullName evidence="10">Pyridine nucleotide-disulfide oxidoreductase</fullName>
    </submittedName>
</protein>
<evidence type="ECO:0000256" key="5">
    <source>
        <dbReference type="PIRSR" id="PIRSR000350-2"/>
    </source>
</evidence>
<feature type="binding site" evidence="6">
    <location>
        <position position="296"/>
    </location>
    <ligand>
        <name>FAD</name>
        <dbReference type="ChEBI" id="CHEBI:57692"/>
    </ligand>
</feature>
<comment type="cofactor">
    <cofactor evidence="6">
        <name>FAD</name>
        <dbReference type="ChEBI" id="CHEBI:57692"/>
    </cofactor>
    <text evidence="6">Binds 1 FAD per subunit.</text>
</comment>
<dbReference type="GO" id="GO:0003955">
    <property type="term" value="F:NAD(P)H dehydrogenase (quinone) activity"/>
    <property type="evidence" value="ECO:0007669"/>
    <property type="project" value="TreeGrafter"/>
</dbReference>
<evidence type="ECO:0000313" key="10">
    <source>
        <dbReference type="EMBL" id="APU47016.1"/>
    </source>
</evidence>
<feature type="binding site" evidence="6">
    <location>
        <position position="52"/>
    </location>
    <ligand>
        <name>FAD</name>
        <dbReference type="ChEBI" id="CHEBI:57692"/>
    </ligand>
</feature>
<feature type="binding site" evidence="6">
    <location>
        <position position="188"/>
    </location>
    <ligand>
        <name>NAD(+)</name>
        <dbReference type="ChEBI" id="CHEBI:57540"/>
    </ligand>
</feature>
<evidence type="ECO:0000259" key="9">
    <source>
        <dbReference type="Pfam" id="PF07992"/>
    </source>
</evidence>
<evidence type="ECO:0000256" key="2">
    <source>
        <dbReference type="ARBA" id="ARBA00022630"/>
    </source>
</evidence>
<feature type="binding site" evidence="6">
    <location>
        <position position="255"/>
    </location>
    <ligand>
        <name>NAD(+)</name>
        <dbReference type="ChEBI" id="CHEBI:57540"/>
    </ligand>
</feature>